<name>X1HI32_9ZZZZ</name>
<reference evidence="1" key="1">
    <citation type="journal article" date="2014" name="Front. Microbiol.">
        <title>High frequency of phylogenetically diverse reductive dehalogenase-homologous genes in deep subseafloor sedimentary metagenomes.</title>
        <authorList>
            <person name="Kawai M."/>
            <person name="Futagami T."/>
            <person name="Toyoda A."/>
            <person name="Takaki Y."/>
            <person name="Nishi S."/>
            <person name="Hori S."/>
            <person name="Arai W."/>
            <person name="Tsubouchi T."/>
            <person name="Morono Y."/>
            <person name="Uchiyama I."/>
            <person name="Ito T."/>
            <person name="Fujiyama A."/>
            <person name="Inagaki F."/>
            <person name="Takami H."/>
        </authorList>
    </citation>
    <scope>NUCLEOTIDE SEQUENCE</scope>
    <source>
        <strain evidence="1">Expedition CK06-06</strain>
    </source>
</reference>
<organism evidence="1">
    <name type="scientific">marine sediment metagenome</name>
    <dbReference type="NCBI Taxonomy" id="412755"/>
    <lineage>
        <taxon>unclassified sequences</taxon>
        <taxon>metagenomes</taxon>
        <taxon>ecological metagenomes</taxon>
    </lineage>
</organism>
<sequence length="149" mass="17667">MSDYEDDFDDEDYDEEIPLQEEVEKKIHLPILEGKRGELNSRQLALRKLEKELKNYDMFDSSSIEDIINILINEPSILHLNSKSLAAALIMYYKPDELDIEKLDSDQFEERFDIVEEQLLKDKTDIFRAKSTMLRYLKLYDLIIQDQSV</sequence>
<protein>
    <submittedName>
        <fullName evidence="1">Uncharacterized protein</fullName>
    </submittedName>
</protein>
<dbReference type="AlphaFoldDB" id="X1HI32"/>
<gene>
    <name evidence="1" type="ORF">S03H2_40044</name>
</gene>
<evidence type="ECO:0000313" key="1">
    <source>
        <dbReference type="EMBL" id="GAH53459.1"/>
    </source>
</evidence>
<proteinExistence type="predicted"/>
<dbReference type="EMBL" id="BARU01024798">
    <property type="protein sequence ID" value="GAH53459.1"/>
    <property type="molecule type" value="Genomic_DNA"/>
</dbReference>
<comment type="caution">
    <text evidence="1">The sequence shown here is derived from an EMBL/GenBank/DDBJ whole genome shotgun (WGS) entry which is preliminary data.</text>
</comment>
<accession>X1HI32</accession>